<dbReference type="Gene3D" id="1.20.1640.10">
    <property type="entry name" value="Multidrug efflux transporter AcrB transmembrane domain"/>
    <property type="match status" value="1"/>
</dbReference>
<protein>
    <submittedName>
        <fullName evidence="2">Efflux RND transporter permease subunit</fullName>
    </submittedName>
</protein>
<dbReference type="SUPFAM" id="SSF82866">
    <property type="entry name" value="Multidrug efflux transporter AcrB transmembrane domain"/>
    <property type="match status" value="1"/>
</dbReference>
<name>A0ABU9S1P7_9BURK</name>
<feature type="transmembrane region" description="Helical" evidence="1">
    <location>
        <begin position="55"/>
        <end position="75"/>
    </location>
</feature>
<feature type="transmembrane region" description="Helical" evidence="1">
    <location>
        <begin position="159"/>
        <end position="178"/>
    </location>
</feature>
<keyword evidence="1" id="KW-0812">Transmembrane</keyword>
<keyword evidence="3" id="KW-1185">Reference proteome</keyword>
<feature type="transmembrane region" description="Helical" evidence="1">
    <location>
        <begin position="82"/>
        <end position="107"/>
    </location>
</feature>
<sequence length="202" mass="21556">MDANVHFDHEKYHLEWAGTFENEQRAQKRLAVSFLIVMGIMLTLLIANFGNSRQALLVLGVVPLATLGGLVALNIRGETLNIATAVGFIALFGVAVQNGIIMVSNINRLRGQGLPLRETVTTGALEQFRPVLMTATVATVGMLPAALATGVGTDVQRGLATVVIGGLGIATLLTLYILPTHYLVLERFVEKRAANKPAAEEA</sequence>
<dbReference type="Proteomes" id="UP001489897">
    <property type="component" value="Unassembled WGS sequence"/>
</dbReference>
<proteinExistence type="predicted"/>
<dbReference type="Gene3D" id="3.30.70.1440">
    <property type="entry name" value="Multidrug efflux transporter AcrB pore domain"/>
    <property type="match status" value="1"/>
</dbReference>
<dbReference type="RefSeq" id="WP_342949956.1">
    <property type="nucleotide sequence ID" value="NZ_JAYMRV010000015.1"/>
</dbReference>
<comment type="caution">
    <text evidence="2">The sequence shown here is derived from an EMBL/GenBank/DDBJ whole genome shotgun (WGS) entry which is preliminary data.</text>
</comment>
<gene>
    <name evidence="2" type="ORF">VSR73_35280</name>
</gene>
<dbReference type="Pfam" id="PF00873">
    <property type="entry name" value="ACR_tran"/>
    <property type="match status" value="1"/>
</dbReference>
<reference evidence="2 3" key="1">
    <citation type="submission" date="2024-01" db="EMBL/GenBank/DDBJ databases">
        <title>The diversity of rhizobia nodulating Mimosa spp. in eleven states of Brazil covering several biomes is determined by host plant, location, and edaphic factors.</title>
        <authorList>
            <person name="Rouws L."/>
            <person name="Barauna A."/>
            <person name="Beukes C."/>
            <person name="De Faria S.M."/>
            <person name="Gross E."/>
            <person name="Dos Reis Junior F.B."/>
            <person name="Simon M."/>
            <person name="Maluk M."/>
            <person name="Odee D.W."/>
            <person name="Kenicer G."/>
            <person name="Young J.P.W."/>
            <person name="Reis V.M."/>
            <person name="Zilli J."/>
            <person name="James E.K."/>
        </authorList>
    </citation>
    <scope>NUCLEOTIDE SEQUENCE [LARGE SCALE GENOMIC DNA]</scope>
    <source>
        <strain evidence="2 3">JPY167</strain>
    </source>
</reference>
<dbReference type="InterPro" id="IPR001036">
    <property type="entry name" value="Acrflvin-R"/>
</dbReference>
<evidence type="ECO:0000313" key="3">
    <source>
        <dbReference type="Proteomes" id="UP001489897"/>
    </source>
</evidence>
<keyword evidence="1" id="KW-0472">Membrane</keyword>
<evidence type="ECO:0000256" key="1">
    <source>
        <dbReference type="SAM" id="Phobius"/>
    </source>
</evidence>
<dbReference type="EMBL" id="JAYMRV010000015">
    <property type="protein sequence ID" value="MEM5426253.1"/>
    <property type="molecule type" value="Genomic_DNA"/>
</dbReference>
<dbReference type="PANTHER" id="PTHR32063">
    <property type="match status" value="1"/>
</dbReference>
<dbReference type="PANTHER" id="PTHR32063:SF17">
    <property type="entry name" value="CATION EFFLUX SYSTEM PROTEIN"/>
    <property type="match status" value="1"/>
</dbReference>
<keyword evidence="1" id="KW-1133">Transmembrane helix</keyword>
<evidence type="ECO:0000313" key="2">
    <source>
        <dbReference type="EMBL" id="MEM5426253.1"/>
    </source>
</evidence>
<organism evidence="2 3">
    <name type="scientific">Paraburkholderia ferrariae</name>
    <dbReference type="NCBI Taxonomy" id="386056"/>
    <lineage>
        <taxon>Bacteria</taxon>
        <taxon>Pseudomonadati</taxon>
        <taxon>Pseudomonadota</taxon>
        <taxon>Betaproteobacteria</taxon>
        <taxon>Burkholderiales</taxon>
        <taxon>Burkholderiaceae</taxon>
        <taxon>Paraburkholderia</taxon>
    </lineage>
</organism>
<feature type="transmembrane region" description="Helical" evidence="1">
    <location>
        <begin position="127"/>
        <end position="147"/>
    </location>
</feature>
<accession>A0ABU9S1P7</accession>
<feature type="transmembrane region" description="Helical" evidence="1">
    <location>
        <begin position="30"/>
        <end position="49"/>
    </location>
</feature>